<keyword evidence="3 4" id="KW-0408">Iron</keyword>
<dbReference type="InterPro" id="IPR021796">
    <property type="entry name" value="Tll0287-like_dom"/>
</dbReference>
<evidence type="ECO:0000313" key="7">
    <source>
        <dbReference type="EMBL" id="SHE90459.1"/>
    </source>
</evidence>
<dbReference type="AlphaFoldDB" id="A0A1M4XAC3"/>
<evidence type="ECO:0000256" key="1">
    <source>
        <dbReference type="ARBA" id="ARBA00022617"/>
    </source>
</evidence>
<reference evidence="7 8" key="1">
    <citation type="submission" date="2016-11" db="EMBL/GenBank/DDBJ databases">
        <authorList>
            <person name="Jaros S."/>
            <person name="Januszkiewicz K."/>
            <person name="Wedrychowicz H."/>
        </authorList>
    </citation>
    <scope>NUCLEOTIDE SEQUENCE [LARGE SCALE GENOMIC DNA]</scope>
    <source>
        <strain evidence="7 8">DSM 25661</strain>
    </source>
</reference>
<evidence type="ECO:0000256" key="4">
    <source>
        <dbReference type="PROSITE-ProRule" id="PRU00433"/>
    </source>
</evidence>
<keyword evidence="1 4" id="KW-0349">Heme</keyword>
<organism evidence="7 8">
    <name type="scientific">Psychroflexus salarius</name>
    <dbReference type="NCBI Taxonomy" id="1155689"/>
    <lineage>
        <taxon>Bacteria</taxon>
        <taxon>Pseudomonadati</taxon>
        <taxon>Bacteroidota</taxon>
        <taxon>Flavobacteriia</taxon>
        <taxon>Flavobacteriales</taxon>
        <taxon>Flavobacteriaceae</taxon>
        <taxon>Psychroflexus</taxon>
    </lineage>
</organism>
<feature type="region of interest" description="Disordered" evidence="5">
    <location>
        <begin position="147"/>
        <end position="176"/>
    </location>
</feature>
<evidence type="ECO:0000313" key="8">
    <source>
        <dbReference type="Proteomes" id="UP000184462"/>
    </source>
</evidence>
<evidence type="ECO:0000256" key="2">
    <source>
        <dbReference type="ARBA" id="ARBA00022723"/>
    </source>
</evidence>
<feature type="compositionally biased region" description="Basic residues" evidence="5">
    <location>
        <begin position="151"/>
        <end position="165"/>
    </location>
</feature>
<evidence type="ECO:0000256" key="3">
    <source>
        <dbReference type="ARBA" id="ARBA00023004"/>
    </source>
</evidence>
<dbReference type="Proteomes" id="UP000184462">
    <property type="component" value="Unassembled WGS sequence"/>
</dbReference>
<dbReference type="Pfam" id="PF00034">
    <property type="entry name" value="Cytochrom_C"/>
    <property type="match status" value="1"/>
</dbReference>
<dbReference type="STRING" id="1155689.SAMN05444278_10844"/>
<dbReference type="Gene3D" id="1.10.760.10">
    <property type="entry name" value="Cytochrome c-like domain"/>
    <property type="match status" value="1"/>
</dbReference>
<evidence type="ECO:0000259" key="6">
    <source>
        <dbReference type="PROSITE" id="PS51007"/>
    </source>
</evidence>
<keyword evidence="2 4" id="KW-0479">Metal-binding</keyword>
<dbReference type="RefSeq" id="WP_073193424.1">
    <property type="nucleotide sequence ID" value="NZ_FQTW01000008.1"/>
</dbReference>
<dbReference type="GO" id="GO:0020037">
    <property type="term" value="F:heme binding"/>
    <property type="evidence" value="ECO:0007669"/>
    <property type="project" value="InterPro"/>
</dbReference>
<dbReference type="OrthoDB" id="1494333at2"/>
<dbReference type="GO" id="GO:0009055">
    <property type="term" value="F:electron transfer activity"/>
    <property type="evidence" value="ECO:0007669"/>
    <property type="project" value="InterPro"/>
</dbReference>
<dbReference type="InterPro" id="IPR036909">
    <property type="entry name" value="Cyt_c-like_dom_sf"/>
</dbReference>
<dbReference type="PROSITE" id="PS51007">
    <property type="entry name" value="CYTC"/>
    <property type="match status" value="1"/>
</dbReference>
<name>A0A1M4XAC3_9FLAO</name>
<feature type="domain" description="Cytochrome c" evidence="6">
    <location>
        <begin position="44"/>
        <end position="141"/>
    </location>
</feature>
<evidence type="ECO:0000256" key="5">
    <source>
        <dbReference type="SAM" id="MobiDB-lite"/>
    </source>
</evidence>
<accession>A0A1M4XAC3</accession>
<dbReference type="Pfam" id="PF11845">
    <property type="entry name" value="Tll0287-like"/>
    <property type="match status" value="1"/>
</dbReference>
<protein>
    <submittedName>
        <fullName evidence="7">Cytochrome c</fullName>
    </submittedName>
</protein>
<dbReference type="EMBL" id="FQTW01000008">
    <property type="protein sequence ID" value="SHE90459.1"/>
    <property type="molecule type" value="Genomic_DNA"/>
</dbReference>
<sequence>MNKILSLISVISLALVSCQTSTKTEANENNKYVDVSEAEIAQTELASKGKTLMENQCYVCHNPKAKKENRIAPPFIAIKNHYLKKYNSEEEFTAKIWTFLEKPTKEKAIMKGAIDKFGLMPYQVFKEKDINAIAHYLYNYNIEKPSDFKQHKGKGRKKGKQKKLGKSQPKTDAERGMHYAKSTKAVLGQNLMGAIQKKGVSHALSFCNEQALPLTDSMANYHNVKIKRVTDQPRNPSNAASNIEVKHIKTFKSLLANSEDIKPIVEKNNGQTNFYYPIVTNNMCLKCHGTPNKTIAKSDYNKILKLYPKDQAVGYQTNEVRGIWSISFKSDEQN</sequence>
<proteinExistence type="predicted"/>
<dbReference type="SUPFAM" id="SSF46626">
    <property type="entry name" value="Cytochrome c"/>
    <property type="match status" value="1"/>
</dbReference>
<keyword evidence="8" id="KW-1185">Reference proteome</keyword>
<dbReference type="PROSITE" id="PS51257">
    <property type="entry name" value="PROKAR_LIPOPROTEIN"/>
    <property type="match status" value="1"/>
</dbReference>
<dbReference type="InterPro" id="IPR009056">
    <property type="entry name" value="Cyt_c-like_dom"/>
</dbReference>
<dbReference type="GO" id="GO:0046872">
    <property type="term" value="F:metal ion binding"/>
    <property type="evidence" value="ECO:0007669"/>
    <property type="project" value="UniProtKB-KW"/>
</dbReference>
<gene>
    <name evidence="7" type="ORF">SAMN05444278_10844</name>
</gene>